<comment type="caution">
    <text evidence="2">The sequence shown here is derived from an EMBL/GenBank/DDBJ whole genome shotgun (WGS) entry which is preliminary data.</text>
</comment>
<sequence length="178" mass="19722">MKKKILADAISEATGRGKGFEWDDAITNQPLKNESKKVPAERSFSLGWLAGGIVILAMIIFLSGCSSPPPPTPIEWDKTQSLNASIPEWRENNLVIPSDIVSGRWMKILNNFKGDEGNYDISVYYAIAHSPVIVVHTSGSSFFKAKAWLRKHGAKGVIQYQPVTDCMLCTNTSIYFSR</sequence>
<keyword evidence="1" id="KW-0472">Membrane</keyword>
<dbReference type="AlphaFoldDB" id="A0A5W7EP35"/>
<proteinExistence type="predicted"/>
<reference evidence="2" key="1">
    <citation type="submission" date="2018-07" db="EMBL/GenBank/DDBJ databases">
        <authorList>
            <person name="Ashton P.M."/>
            <person name="Dallman T."/>
            <person name="Nair S."/>
            <person name="De Pinna E."/>
            <person name="Peters T."/>
            <person name="Grant K."/>
        </authorList>
    </citation>
    <scope>NUCLEOTIDE SEQUENCE</scope>
    <source>
        <strain evidence="2">563015</strain>
    </source>
</reference>
<keyword evidence="1" id="KW-0812">Transmembrane</keyword>
<dbReference type="Pfam" id="PF13117">
    <property type="entry name" value="Cag12"/>
    <property type="match status" value="1"/>
</dbReference>
<protein>
    <recommendedName>
        <fullName evidence="3">Cag pathogenicity island protein Cag12</fullName>
    </recommendedName>
</protein>
<evidence type="ECO:0008006" key="3">
    <source>
        <dbReference type="Google" id="ProtNLM"/>
    </source>
</evidence>
<accession>A0A5W7EP35</accession>
<evidence type="ECO:0000313" key="2">
    <source>
        <dbReference type="EMBL" id="EBX7357614.1"/>
    </source>
</evidence>
<evidence type="ECO:0000256" key="1">
    <source>
        <dbReference type="SAM" id="Phobius"/>
    </source>
</evidence>
<dbReference type="InterPro" id="IPR025264">
    <property type="entry name" value="Cag12"/>
</dbReference>
<feature type="transmembrane region" description="Helical" evidence="1">
    <location>
        <begin position="46"/>
        <end position="64"/>
    </location>
</feature>
<dbReference type="EMBL" id="AAHMCG010000029">
    <property type="protein sequence ID" value="EBX7357614.1"/>
    <property type="molecule type" value="Genomic_DNA"/>
</dbReference>
<keyword evidence="1" id="KW-1133">Transmembrane helix</keyword>
<name>A0A5W7EP35_SALET</name>
<organism evidence="2">
    <name type="scientific">Salmonella enterica subsp. enterica serovar Chester</name>
    <dbReference type="NCBI Taxonomy" id="149386"/>
    <lineage>
        <taxon>Bacteria</taxon>
        <taxon>Pseudomonadati</taxon>
        <taxon>Pseudomonadota</taxon>
        <taxon>Gammaproteobacteria</taxon>
        <taxon>Enterobacterales</taxon>
        <taxon>Enterobacteriaceae</taxon>
        <taxon>Salmonella</taxon>
    </lineage>
</organism>
<gene>
    <name evidence="2" type="ORF">DS528_22140</name>
</gene>